<reference evidence="7" key="3">
    <citation type="submission" date="2021-05" db="UniProtKB">
        <authorList>
            <consortium name="EnsemblPlants"/>
        </authorList>
    </citation>
    <scope>IDENTIFICATION</scope>
    <source>
        <strain evidence="7">cv. B73</strain>
    </source>
</reference>
<dbReference type="KEGG" id="zma:100193183"/>
<dbReference type="STRING" id="4577.A0A1D6FA03"/>
<dbReference type="PANTHER" id="PTHR47640:SF62">
    <property type="entry name" value="RRM DOMAIN-CONTAINING PROTEIN"/>
    <property type="match status" value="1"/>
</dbReference>
<dbReference type="Gramene" id="Zm00001eb118340_T005">
    <property type="protein sequence ID" value="Zm00001eb118340_P005"/>
    <property type="gene ID" value="Zm00001eb118340"/>
</dbReference>
<dbReference type="SMR" id="A0A1D6FA03"/>
<dbReference type="CDD" id="cd12345">
    <property type="entry name" value="RRM2_SECp43_like"/>
    <property type="match status" value="1"/>
</dbReference>
<dbReference type="OMA" id="GWSPQDP"/>
<keyword evidence="2 4" id="KW-0694">RNA-binding</keyword>
<dbReference type="RefSeq" id="NP_001297262.1">
    <property type="nucleotide sequence ID" value="NM_001310333.1"/>
</dbReference>
<evidence type="ECO:0000256" key="3">
    <source>
        <dbReference type="ARBA" id="ARBA00057395"/>
    </source>
</evidence>
<dbReference type="PANTHER" id="PTHR47640">
    <property type="entry name" value="TRNA SELENOCYSTEINE 1-ASSOCIATED PROTEIN 1-RELATED-RELATED"/>
    <property type="match status" value="1"/>
</dbReference>
<feature type="domain" description="RRM" evidence="5">
    <location>
        <begin position="248"/>
        <end position="320"/>
    </location>
</feature>
<evidence type="ECO:0000256" key="2">
    <source>
        <dbReference type="ARBA" id="ARBA00022884"/>
    </source>
</evidence>
<keyword evidence="1" id="KW-0677">Repeat</keyword>
<dbReference type="GeneID" id="100193183"/>
<feature type="domain" description="RRM" evidence="5">
    <location>
        <begin position="37"/>
        <end position="117"/>
    </location>
</feature>
<dbReference type="ExpressionAtlas" id="A0A1D6FA03">
    <property type="expression patterns" value="baseline and differential"/>
</dbReference>
<dbReference type="Pfam" id="PF00076">
    <property type="entry name" value="RRM_1"/>
    <property type="match status" value="3"/>
</dbReference>
<dbReference type="EMBL" id="CM007648">
    <property type="protein sequence ID" value="ONM27937.1"/>
    <property type="molecule type" value="Genomic_DNA"/>
</dbReference>
<name>A0A1D6FA03_MAIZE</name>
<accession>A0A1D6FA03</accession>
<dbReference type="InterPro" id="IPR000504">
    <property type="entry name" value="RRM_dom"/>
</dbReference>
<dbReference type="SMART" id="SM00360">
    <property type="entry name" value="RRM"/>
    <property type="match status" value="3"/>
</dbReference>
<protein>
    <submittedName>
        <fullName evidence="6">Polyadenylate-binding protein RBP45C</fullName>
    </submittedName>
</protein>
<dbReference type="Proteomes" id="UP000007305">
    <property type="component" value="Chromosome 2"/>
</dbReference>
<dbReference type="AlphaFoldDB" id="A0A1D6FA03"/>
<dbReference type="FunFam" id="3.30.70.330:FF:001701">
    <property type="match status" value="1"/>
</dbReference>
<evidence type="ECO:0000256" key="1">
    <source>
        <dbReference type="ARBA" id="ARBA00022737"/>
    </source>
</evidence>
<reference evidence="6 8" key="1">
    <citation type="submission" date="2015-12" db="EMBL/GenBank/DDBJ databases">
        <title>Update maize B73 reference genome by single molecule sequencing technologies.</title>
        <authorList>
            <consortium name="Maize Genome Sequencing Project"/>
            <person name="Ware D."/>
        </authorList>
    </citation>
    <scope>NUCLEOTIDE SEQUENCE [LARGE SCALE GENOMIC DNA]</scope>
    <source>
        <strain evidence="8">cv. B73</strain>
        <tissue evidence="6">Seedling</tissue>
    </source>
</reference>
<proteinExistence type="predicted"/>
<evidence type="ECO:0000313" key="7">
    <source>
        <dbReference type="EnsemblPlants" id="Zm00001eb118340_P005"/>
    </source>
</evidence>
<reference evidence="7" key="2">
    <citation type="submission" date="2019-07" db="EMBL/GenBank/DDBJ databases">
        <authorList>
            <person name="Seetharam A."/>
            <person name="Woodhouse M."/>
            <person name="Cannon E."/>
        </authorList>
    </citation>
    <scope>NUCLEOTIDE SEQUENCE [LARGE SCALE GENOMIC DNA]</scope>
    <source>
        <strain evidence="7">cv. B73</strain>
    </source>
</reference>
<dbReference type="GO" id="GO:0003723">
    <property type="term" value="F:RNA binding"/>
    <property type="evidence" value="ECO:0000318"/>
    <property type="project" value="GO_Central"/>
</dbReference>
<evidence type="ECO:0000313" key="6">
    <source>
        <dbReference type="EMBL" id="ONM27937.1"/>
    </source>
</evidence>
<dbReference type="FunFam" id="3.30.70.330:FF:000159">
    <property type="entry name" value="tRNA selenocysteine 1-associated protein 1"/>
    <property type="match status" value="1"/>
</dbReference>
<evidence type="ECO:0000313" key="8">
    <source>
        <dbReference type="Proteomes" id="UP000007305"/>
    </source>
</evidence>
<dbReference type="Gene3D" id="3.30.70.330">
    <property type="match status" value="3"/>
</dbReference>
<dbReference type="FunFam" id="3.30.70.330:FF:000405">
    <property type="entry name" value="polyadenylate-binding protein RBP45"/>
    <property type="match status" value="1"/>
</dbReference>
<dbReference type="CDD" id="cd12344">
    <property type="entry name" value="RRM1_SECp43_like"/>
    <property type="match status" value="1"/>
</dbReference>
<sequence>MASPYSLSWADAPPYHYHGRPQPAPDSPASSDGAGPRSLWIGGLLPWMDEDYLYGCFTTSRELLSLVIKRNKQTGQSEGFGFLKFSDHTAAAHILKSYNGQKMPNAVQDFKLNWATQQPAPKKLPDPDFKLDLATQQERHAAVDSSSDHSIFVGDLAYNVTGYMLHHVFKARYPSVKSAKIIFDKFTGLSKCYGFVQFGDVDEQIQALTEMNGAYCSTRPMRIGPVPKKKNSFRSKQWTESYHDANNSRLFVGQLDQSVTSEDLMQAFSPYGELVDVKALPGKGCGFVTYSNRASAEEAIRMLNGSQLGGKAIKLSWGYPSADKQAQRNSGGGFGRDCFVWSPQYPYAYAQTCQPGYGY</sequence>
<evidence type="ECO:0000259" key="5">
    <source>
        <dbReference type="PROSITE" id="PS50102"/>
    </source>
</evidence>
<dbReference type="InterPro" id="IPR012677">
    <property type="entry name" value="Nucleotide-bd_a/b_plait_sf"/>
</dbReference>
<dbReference type="GO" id="GO:0003729">
    <property type="term" value="F:mRNA binding"/>
    <property type="evidence" value="ECO:0007669"/>
    <property type="project" value="InterPro"/>
</dbReference>
<comment type="function">
    <text evidence="3">Heterogeneous nuclear ribonucleoprotein (hnRNP)-protein binding the poly(A) tail of mRNA and probably involved in some steps of pre-mRNA maturation.</text>
</comment>
<keyword evidence="8" id="KW-1185">Reference proteome</keyword>
<dbReference type="OrthoDB" id="446113at2759"/>
<organism evidence="7 8">
    <name type="scientific">Zea mays</name>
    <name type="common">Maize</name>
    <dbReference type="NCBI Taxonomy" id="4577"/>
    <lineage>
        <taxon>Eukaryota</taxon>
        <taxon>Viridiplantae</taxon>
        <taxon>Streptophyta</taxon>
        <taxon>Embryophyta</taxon>
        <taxon>Tracheophyta</taxon>
        <taxon>Spermatophyta</taxon>
        <taxon>Magnoliopsida</taxon>
        <taxon>Liliopsida</taxon>
        <taxon>Poales</taxon>
        <taxon>Poaceae</taxon>
        <taxon>PACMAD clade</taxon>
        <taxon>Panicoideae</taxon>
        <taxon>Andropogonodae</taxon>
        <taxon>Andropogoneae</taxon>
        <taxon>Tripsacinae</taxon>
        <taxon>Zea</taxon>
    </lineage>
</organism>
<dbReference type="EnsemblPlants" id="Zm00001eb118340_T005">
    <property type="protein sequence ID" value="Zm00001eb118340_P005"/>
    <property type="gene ID" value="Zm00001eb118340"/>
</dbReference>
<dbReference type="SUPFAM" id="SSF54928">
    <property type="entry name" value="RNA-binding domain, RBD"/>
    <property type="match status" value="3"/>
</dbReference>
<gene>
    <name evidence="7" type="primary">LOC100193183</name>
    <name evidence="6" type="ORF">ZEAMMB73_Zm00001d007929</name>
</gene>
<dbReference type="PROSITE" id="PS50102">
    <property type="entry name" value="RRM"/>
    <property type="match status" value="3"/>
</dbReference>
<dbReference type="InterPro" id="IPR035979">
    <property type="entry name" value="RBD_domain_sf"/>
</dbReference>
<dbReference type="GO" id="GO:1990904">
    <property type="term" value="C:ribonucleoprotein complex"/>
    <property type="evidence" value="ECO:0000318"/>
    <property type="project" value="GO_Central"/>
</dbReference>
<feature type="domain" description="RRM" evidence="5">
    <location>
        <begin position="149"/>
        <end position="228"/>
    </location>
</feature>
<evidence type="ECO:0000256" key="4">
    <source>
        <dbReference type="PROSITE-ProRule" id="PRU00176"/>
    </source>
</evidence>
<dbReference type="InterPro" id="IPR050825">
    <property type="entry name" value="RBM42_RBP45_47-like"/>
</dbReference>